<organism evidence="3 4">
    <name type="scientific">Vitis vinifera</name>
    <name type="common">Grape</name>
    <dbReference type="NCBI Taxonomy" id="29760"/>
    <lineage>
        <taxon>Eukaryota</taxon>
        <taxon>Viridiplantae</taxon>
        <taxon>Streptophyta</taxon>
        <taxon>Embryophyta</taxon>
        <taxon>Tracheophyta</taxon>
        <taxon>Spermatophyta</taxon>
        <taxon>Magnoliopsida</taxon>
        <taxon>eudicotyledons</taxon>
        <taxon>Gunneridae</taxon>
        <taxon>Pentapetalae</taxon>
        <taxon>rosids</taxon>
        <taxon>Vitales</taxon>
        <taxon>Vitaceae</taxon>
        <taxon>Viteae</taxon>
        <taxon>Vitis</taxon>
    </lineage>
</organism>
<protein>
    <recommendedName>
        <fullName evidence="2">DUF4283 domain-containing protein</fullName>
    </recommendedName>
</protein>
<evidence type="ECO:0000313" key="4">
    <source>
        <dbReference type="Proteomes" id="UP000288805"/>
    </source>
</evidence>
<gene>
    <name evidence="3" type="ORF">CK203_031610</name>
</gene>
<feature type="domain" description="DUF4283" evidence="2">
    <location>
        <begin position="99"/>
        <end position="182"/>
    </location>
</feature>
<dbReference type="PANTHER" id="PTHR34427">
    <property type="entry name" value="DUF4283 DOMAIN PROTEIN"/>
    <property type="match status" value="1"/>
</dbReference>
<dbReference type="Pfam" id="PF14111">
    <property type="entry name" value="DUF4283"/>
    <property type="match status" value="1"/>
</dbReference>
<evidence type="ECO:0000313" key="3">
    <source>
        <dbReference type="EMBL" id="RVW95642.1"/>
    </source>
</evidence>
<dbReference type="AlphaFoldDB" id="A0A438IFY0"/>
<dbReference type="OrthoDB" id="1750606at2759"/>
<accession>A0A438IFY0</accession>
<dbReference type="PANTHER" id="PTHR34427:SF5">
    <property type="entry name" value="DUF4283 DOMAIN-CONTAINING PROTEIN"/>
    <property type="match status" value="1"/>
</dbReference>
<sequence>MYCDMDIVYKLAKEVMVPLGRLRSHTRCCSKGAGRFLQCSVASVEGRWEGVLWKWSEEGSKRVIPMAKTYADKAWKVLGEVGKAIWIQLKEREVLSGVQSLNSSLVGRWWDLTDPVPYLGAVKKWAIQWQLRGGLSLFLLGSSFILFDFETSSEADSMLNKGLRLFENKHLSLSKWDPPVGCFRNRFHDKEVWVRLLGLPLHLWSMKLFQLLGDRCGGFGAVDEDTAQSRNKQWARVLVKSDGRKLLGSLRVVVGPICFAVQLWWEVPSWMSQVVSKGNWREIRDKGDGSSCTLKEFKFGSLESQKVVGEVASQGWKGKGVVREGEACYDVSEGSASLCRSDAAGTAKSGLGSGMDRVVHKAGLTSVEGVIAPIASFSLETRKVGIVMKRSCKIGDLSMKERFFGEDADFVMLTSLRGWVSSRSGLQMQIGPLLSNDALLEEAIRFLGSTGLVGDDKQKFFLGEIEDSGRSDEDGSHLDDWADSYLTNFSKCLGMPIVGYEVKILNLLRKLKVRKEFKSQSSAPRKRKVGLSKLEEELECSINFRKAGRGGKDGKKGQELVSVNQ</sequence>
<dbReference type="Proteomes" id="UP000288805">
    <property type="component" value="Unassembled WGS sequence"/>
</dbReference>
<proteinExistence type="predicted"/>
<dbReference type="InterPro" id="IPR025558">
    <property type="entry name" value="DUF4283"/>
</dbReference>
<evidence type="ECO:0000256" key="1">
    <source>
        <dbReference type="SAM" id="MobiDB-lite"/>
    </source>
</evidence>
<feature type="region of interest" description="Disordered" evidence="1">
    <location>
        <begin position="546"/>
        <end position="565"/>
    </location>
</feature>
<dbReference type="EMBL" id="QGNW01000112">
    <property type="protein sequence ID" value="RVW95642.1"/>
    <property type="molecule type" value="Genomic_DNA"/>
</dbReference>
<reference evidence="3 4" key="1">
    <citation type="journal article" date="2018" name="PLoS Genet.">
        <title>Population sequencing reveals clonal diversity and ancestral inbreeding in the grapevine cultivar Chardonnay.</title>
        <authorList>
            <person name="Roach M.J."/>
            <person name="Johnson D.L."/>
            <person name="Bohlmann J."/>
            <person name="van Vuuren H.J."/>
            <person name="Jones S.J."/>
            <person name="Pretorius I.S."/>
            <person name="Schmidt S.A."/>
            <person name="Borneman A.R."/>
        </authorList>
    </citation>
    <scope>NUCLEOTIDE SEQUENCE [LARGE SCALE GENOMIC DNA]</scope>
    <source>
        <strain evidence="4">cv. Chardonnay</strain>
        <tissue evidence="3">Leaf</tissue>
    </source>
</reference>
<name>A0A438IFY0_VITVI</name>
<comment type="caution">
    <text evidence="3">The sequence shown here is derived from an EMBL/GenBank/DDBJ whole genome shotgun (WGS) entry which is preliminary data.</text>
</comment>
<evidence type="ECO:0000259" key="2">
    <source>
        <dbReference type="Pfam" id="PF14111"/>
    </source>
</evidence>